<organism evidence="1 2">
    <name type="scientific">Cronobacter phage CR8</name>
    <dbReference type="NCBI Taxonomy" id="1327934"/>
    <lineage>
        <taxon>Viruses</taxon>
        <taxon>Duplodnaviria</taxon>
        <taxon>Heunggongvirae</taxon>
        <taxon>Uroviricota</taxon>
        <taxon>Caudoviricetes</taxon>
        <taxon>Vequintavirinae</taxon>
        <taxon>Certrevirus</taxon>
        <taxon>Certrevirus CR8</taxon>
    </lineage>
</organism>
<accession>A0A060AG86</accession>
<reference evidence="1 2" key="1">
    <citation type="submission" date="2013-04" db="EMBL/GenBank/DDBJ databases">
        <title>Complete Genome Sequence of Cronobacter sakazakii Bacteriophage CR8.</title>
        <authorList>
            <person name="Kim Y."/>
            <person name="Shin H."/>
            <person name="Ryu S."/>
        </authorList>
    </citation>
    <scope>NUCLEOTIDE SEQUENCE [LARGE SCALE GENOMIC DNA]</scope>
</reference>
<protein>
    <submittedName>
        <fullName evidence="1">Uncharacterized protein</fullName>
    </submittedName>
</protein>
<keyword evidence="2" id="KW-1185">Reference proteome</keyword>
<gene>
    <name evidence="1" type="ORF">CR8_076</name>
</gene>
<dbReference type="Proteomes" id="UP000026984">
    <property type="component" value="Segment"/>
</dbReference>
<dbReference type="EMBL" id="KC954774">
    <property type="protein sequence ID" value="AIA64606.1"/>
    <property type="molecule type" value="Genomic_DNA"/>
</dbReference>
<name>A0A060AG86_9CAUD</name>
<dbReference type="GeneID" id="19686827"/>
<dbReference type="KEGG" id="vg:19686827"/>
<proteinExistence type="predicted"/>
<evidence type="ECO:0000313" key="1">
    <source>
        <dbReference type="EMBL" id="AIA64606.1"/>
    </source>
</evidence>
<evidence type="ECO:0000313" key="2">
    <source>
        <dbReference type="Proteomes" id="UP000026984"/>
    </source>
</evidence>
<dbReference type="RefSeq" id="YP_009042313.1">
    <property type="nucleotide sequence ID" value="NC_024354.1"/>
</dbReference>
<sequence>MVKLMAPVVRDMVAEREGIESLVGKQVEVVKKIPKHSRITVATPGMGQPKTFPVNKDVYLVNAEKSRFMSTKGRCDPVMVLFRGYSGNDIYSAEELGI</sequence>